<keyword evidence="4" id="KW-0602">Photosynthesis</keyword>
<dbReference type="EMBL" id="CP002455">
    <property type="protein sequence ID" value="ADX68366.1"/>
    <property type="molecule type" value="Genomic_DNA"/>
</dbReference>
<comment type="function">
    <text evidence="1">The reaction center of purple bacteria contains a tightly bound cytochrome molecule which re-reduces the photo oxidized primary electron donor.</text>
</comment>
<name>F0NZU2_WEEVC</name>
<keyword evidence="6" id="KW-0479">Metal-binding</keyword>
<dbReference type="GO" id="GO:0005506">
    <property type="term" value="F:iron ion binding"/>
    <property type="evidence" value="ECO:0007669"/>
    <property type="project" value="InterPro"/>
</dbReference>
<dbReference type="GO" id="GO:0019684">
    <property type="term" value="P:photosynthesis, light reaction"/>
    <property type="evidence" value="ECO:0007669"/>
    <property type="project" value="InterPro"/>
</dbReference>
<evidence type="ECO:0000256" key="7">
    <source>
        <dbReference type="ARBA" id="ARBA00022982"/>
    </source>
</evidence>
<dbReference type="GO" id="GO:0009055">
    <property type="term" value="F:electron transfer activity"/>
    <property type="evidence" value="ECO:0007669"/>
    <property type="project" value="InterPro"/>
</dbReference>
<keyword evidence="5" id="KW-0349">Heme</keyword>
<dbReference type="Gene3D" id="1.10.468.10">
    <property type="entry name" value="Photosynthetic Reaction Center, subunit C, domain 2"/>
    <property type="match status" value="1"/>
</dbReference>
<gene>
    <name evidence="9" type="ordered locus">Weevi_1670</name>
</gene>
<dbReference type="AlphaFoldDB" id="F0NZU2"/>
<keyword evidence="10" id="KW-1185">Reference proteome</keyword>
<dbReference type="InterPro" id="IPR003158">
    <property type="entry name" value="Photosyn_RC_cyt_c-su"/>
</dbReference>
<dbReference type="NCBIfam" id="NF033196">
    <property type="entry name" value="c_type_nonphoto"/>
    <property type="match status" value="1"/>
</dbReference>
<reference evidence="9 10" key="1">
    <citation type="journal article" date="2011" name="Stand. Genomic Sci.">
        <title>Complete genome sequence of Weeksella virosa type strain (9751).</title>
        <authorList>
            <person name="Lang E."/>
            <person name="Teshima H."/>
            <person name="Lucas S."/>
            <person name="Lapidus A."/>
            <person name="Hammon N."/>
            <person name="Deshpande S."/>
            <person name="Nolan M."/>
            <person name="Cheng J.F."/>
            <person name="Pitluck S."/>
            <person name="Liolios K."/>
            <person name="Pagani I."/>
            <person name="Mikhailova N."/>
            <person name="Ivanova N."/>
            <person name="Mavromatis K."/>
            <person name="Pati A."/>
            <person name="Tapia R."/>
            <person name="Han C."/>
            <person name="Goodwin L."/>
            <person name="Chen A."/>
            <person name="Palaniappan K."/>
            <person name="Land M."/>
            <person name="Hauser L."/>
            <person name="Chang Y.J."/>
            <person name="Jeffries C.D."/>
            <person name="Brambilla E.M."/>
            <person name="Kopitz M."/>
            <person name="Rohde M."/>
            <person name="Goker M."/>
            <person name="Tindall B.J."/>
            <person name="Detter J.C."/>
            <person name="Woyke T."/>
            <person name="Bristow J."/>
            <person name="Eisen J.A."/>
            <person name="Markowitz V."/>
            <person name="Hugenholtz P."/>
            <person name="Klenk H.P."/>
            <person name="Kyrpides N.C."/>
        </authorList>
    </citation>
    <scope>NUCLEOTIDE SEQUENCE [LARGE SCALE GENOMIC DNA]</scope>
    <source>
        <strain evidence="10">ATCC 43766 / DSM 16922 / JCM 21250 / NBRC 16016 / NCTC 11634 / CL345/78</strain>
    </source>
</reference>
<evidence type="ECO:0000256" key="4">
    <source>
        <dbReference type="ARBA" id="ARBA00022531"/>
    </source>
</evidence>
<accession>F0NZU2</accession>
<dbReference type="InterPro" id="IPR023119">
    <property type="entry name" value="Multihaem_cyt_PRC_cyt_su-like"/>
</dbReference>
<keyword evidence="7" id="KW-0249">Electron transport</keyword>
<dbReference type="Proteomes" id="UP000008641">
    <property type="component" value="Chromosome"/>
</dbReference>
<dbReference type="KEGG" id="wvi:Weevi_1670"/>
<dbReference type="STRING" id="865938.Weevi_1670"/>
<dbReference type="HOGENOM" id="CLU_2670168_0_0_10"/>
<sequence>MKNFNTSLGVKCNFCHASNAEGELDFASDAVKNKEIARGMLNMTFELNKKYFGVSLDKDAPKVTCFTCHQGKKHP</sequence>
<keyword evidence="3" id="KW-0813">Transport</keyword>
<dbReference type="eggNOG" id="ENOG5032SBF">
    <property type="taxonomic scope" value="Bacteria"/>
</dbReference>
<dbReference type="SUPFAM" id="SSF48695">
    <property type="entry name" value="Multiheme cytochromes"/>
    <property type="match status" value="1"/>
</dbReference>
<evidence type="ECO:0000256" key="2">
    <source>
        <dbReference type="ARBA" id="ARBA00015978"/>
    </source>
</evidence>
<evidence type="ECO:0000256" key="3">
    <source>
        <dbReference type="ARBA" id="ARBA00022448"/>
    </source>
</evidence>
<evidence type="ECO:0000313" key="9">
    <source>
        <dbReference type="EMBL" id="ADX68366.1"/>
    </source>
</evidence>
<organism evidence="9 10">
    <name type="scientific">Weeksella virosa (strain ATCC 43766 / DSM 16922 / JCM 21250 / CCUG 30538 / CDC 9751 / IAM 14551 / NBRC 16016 / NCTC 11634 / CL345/78)</name>
    <dbReference type="NCBI Taxonomy" id="865938"/>
    <lineage>
        <taxon>Bacteria</taxon>
        <taxon>Pseudomonadati</taxon>
        <taxon>Bacteroidota</taxon>
        <taxon>Flavobacteriia</taxon>
        <taxon>Flavobacteriales</taxon>
        <taxon>Weeksellaceae</taxon>
        <taxon>Weeksella</taxon>
    </lineage>
</organism>
<evidence type="ECO:0000256" key="6">
    <source>
        <dbReference type="ARBA" id="ARBA00022723"/>
    </source>
</evidence>
<evidence type="ECO:0000256" key="1">
    <source>
        <dbReference type="ARBA" id="ARBA00003196"/>
    </source>
</evidence>
<evidence type="ECO:0000256" key="5">
    <source>
        <dbReference type="ARBA" id="ARBA00022617"/>
    </source>
</evidence>
<reference evidence="10" key="2">
    <citation type="journal article" date="2011" name="Stand. Genomic Sci.">
        <title>Complete genome sequence of Weeksella virosa type strain (9751T).</title>
        <authorList>
            <person name="Lang E."/>
            <person name="Teshima H."/>
            <person name="Lucas S."/>
            <person name="Lapidus A."/>
            <person name="Hammon N."/>
            <person name="Deshpande S."/>
            <person name="Nolan M."/>
            <person name="Cheng J."/>
            <person name="Pitluck S."/>
            <person name="Liolios K."/>
            <person name="Pagani I."/>
            <person name="Mikhailova N."/>
            <person name="Ivanova N."/>
            <person name="Mavromatis K."/>
            <person name="Pati A."/>
            <person name="Tapia R."/>
            <person name="Han C."/>
            <person name="Goodwin L."/>
            <person name="Chen A."/>
            <person name="Palaniappan K."/>
            <person name="Land M."/>
            <person name="Hauser L."/>
            <person name="Chang Y."/>
            <person name="Jeffries C."/>
            <person name="Brambilla E."/>
            <person name="Kopitz M."/>
            <person name="Rohde M."/>
            <person name="Goker M."/>
            <person name="Tindall B."/>
            <person name="Detter J."/>
            <person name="Woyke T."/>
            <person name="Bristow J."/>
            <person name="Eisen J."/>
            <person name="Markowitz V."/>
            <person name="Hugenholtz P."/>
            <person name="Klenk H."/>
            <person name="Kyrpides N."/>
        </authorList>
    </citation>
    <scope>NUCLEOTIDE SEQUENCE [LARGE SCALE GENOMIC DNA]</scope>
    <source>
        <strain evidence="10">ATCC 43766 / DSM 16922 / JCM 21250 / NBRC 16016 / NCTC 11634 / CL345/78</strain>
    </source>
</reference>
<dbReference type="GO" id="GO:0020037">
    <property type="term" value="F:heme binding"/>
    <property type="evidence" value="ECO:0007669"/>
    <property type="project" value="InterPro"/>
</dbReference>
<protein>
    <recommendedName>
        <fullName evidence="2">Photosynthetic reaction center cytochrome c subunit</fullName>
    </recommendedName>
</protein>
<evidence type="ECO:0000313" key="10">
    <source>
        <dbReference type="Proteomes" id="UP000008641"/>
    </source>
</evidence>
<proteinExistence type="predicted"/>
<keyword evidence="8" id="KW-0408">Iron</keyword>
<dbReference type="InterPro" id="IPR036280">
    <property type="entry name" value="Multihaem_cyt_sf"/>
</dbReference>
<dbReference type="GO" id="GO:0030077">
    <property type="term" value="C:plasma membrane light-harvesting complex"/>
    <property type="evidence" value="ECO:0007669"/>
    <property type="project" value="InterPro"/>
</dbReference>
<dbReference type="Pfam" id="PF02276">
    <property type="entry name" value="CytoC_RC"/>
    <property type="match status" value="1"/>
</dbReference>
<evidence type="ECO:0000256" key="8">
    <source>
        <dbReference type="ARBA" id="ARBA00023004"/>
    </source>
</evidence>